<dbReference type="SUPFAM" id="SSF52518">
    <property type="entry name" value="Thiamin diphosphate-binding fold (THDP-binding)"/>
    <property type="match status" value="1"/>
</dbReference>
<dbReference type="Pfam" id="PF00456">
    <property type="entry name" value="Transketolase_N"/>
    <property type="match status" value="1"/>
</dbReference>
<name>A0A8S4BUP8_9ACAR</name>
<dbReference type="AlphaFoldDB" id="A0A8S4BUP8"/>
<keyword evidence="3" id="KW-1185">Reference proteome</keyword>
<sequence length="49" mass="5606">MEGISYKATSLAGHIKLNNLIVFFDNNDVSIDGPIRLTFSENIRQRLKR</sequence>
<dbReference type="PANTHER" id="PTHR43522:SF2">
    <property type="entry name" value="TRANSKETOLASE 1-RELATED"/>
    <property type="match status" value="1"/>
</dbReference>
<dbReference type="GO" id="GO:0006098">
    <property type="term" value="P:pentose-phosphate shunt"/>
    <property type="evidence" value="ECO:0007669"/>
    <property type="project" value="TreeGrafter"/>
</dbReference>
<organism evidence="2 3">
    <name type="scientific">Hyalomma marginatum</name>
    <dbReference type="NCBI Taxonomy" id="34627"/>
    <lineage>
        <taxon>Eukaryota</taxon>
        <taxon>Metazoa</taxon>
        <taxon>Ecdysozoa</taxon>
        <taxon>Arthropoda</taxon>
        <taxon>Chelicerata</taxon>
        <taxon>Arachnida</taxon>
        <taxon>Acari</taxon>
        <taxon>Parasitiformes</taxon>
        <taxon>Ixodida</taxon>
        <taxon>Ixodoidea</taxon>
        <taxon>Ixodidae</taxon>
        <taxon>Hyalomminae</taxon>
        <taxon>Hyalomma</taxon>
    </lineage>
</organism>
<dbReference type="Proteomes" id="UP000837675">
    <property type="component" value="Unassembled WGS sequence"/>
</dbReference>
<dbReference type="GO" id="GO:0004802">
    <property type="term" value="F:transketolase activity"/>
    <property type="evidence" value="ECO:0007669"/>
    <property type="project" value="TreeGrafter"/>
</dbReference>
<evidence type="ECO:0000313" key="2">
    <source>
        <dbReference type="EMBL" id="CAG7592042.1"/>
    </source>
</evidence>
<gene>
    <name evidence="2" type="primary">tkt</name>
    <name evidence="2" type="ORF">MHYMCMPASI_00517</name>
</gene>
<dbReference type="GO" id="GO:0005829">
    <property type="term" value="C:cytosol"/>
    <property type="evidence" value="ECO:0007669"/>
    <property type="project" value="TreeGrafter"/>
</dbReference>
<dbReference type="PANTHER" id="PTHR43522">
    <property type="entry name" value="TRANSKETOLASE"/>
    <property type="match status" value="1"/>
</dbReference>
<accession>A0A8S4BUP8</accession>
<dbReference type="Gene3D" id="3.40.50.970">
    <property type="match status" value="1"/>
</dbReference>
<dbReference type="InterPro" id="IPR005474">
    <property type="entry name" value="Transketolase_N"/>
</dbReference>
<comment type="caution">
    <text evidence="2">The sequence shown here is derived from an EMBL/GenBank/DDBJ whole genome shotgun (WGS) entry which is preliminary data.</text>
</comment>
<protein>
    <submittedName>
        <fullName evidence="2">Transketolase</fullName>
    </submittedName>
</protein>
<evidence type="ECO:0000259" key="1">
    <source>
        <dbReference type="Pfam" id="PF00456"/>
    </source>
</evidence>
<dbReference type="EMBL" id="CAJVAF010000226">
    <property type="protein sequence ID" value="CAG7592042.1"/>
    <property type="molecule type" value="Genomic_DNA"/>
</dbReference>
<dbReference type="InterPro" id="IPR033247">
    <property type="entry name" value="Transketolase_fam"/>
</dbReference>
<proteinExistence type="predicted"/>
<reference evidence="2" key="1">
    <citation type="submission" date="2021-06" db="EMBL/GenBank/DDBJ databases">
        <authorList>
            <person name="Nardi T."/>
            <person name="Nardi T."/>
        </authorList>
    </citation>
    <scope>NUCLEOTIDE SEQUENCE</scope>
</reference>
<dbReference type="InterPro" id="IPR029061">
    <property type="entry name" value="THDP-binding"/>
</dbReference>
<evidence type="ECO:0000313" key="3">
    <source>
        <dbReference type="Proteomes" id="UP000837675"/>
    </source>
</evidence>
<feature type="domain" description="Transketolase N-terminal" evidence="1">
    <location>
        <begin position="1"/>
        <end position="48"/>
    </location>
</feature>